<dbReference type="RefSeq" id="WP_211260962.1">
    <property type="nucleotide sequence ID" value="NZ_CP012154.1"/>
</dbReference>
<dbReference type="EMBL" id="CP012154">
    <property type="protein sequence ID" value="AKS41403.1"/>
    <property type="molecule type" value="Genomic_DNA"/>
</dbReference>
<keyword evidence="2" id="KW-1185">Reference proteome</keyword>
<dbReference type="InterPro" id="IPR008557">
    <property type="entry name" value="PhoX"/>
</dbReference>
<dbReference type="STRING" id="1579979.WM2015_1026"/>
<dbReference type="KEGG" id="wma:WM2015_1026"/>
<accession>A0A0K0XUP4</accession>
<dbReference type="PROSITE" id="PS51318">
    <property type="entry name" value="TAT"/>
    <property type="match status" value="1"/>
</dbReference>
<reference evidence="1 2" key="1">
    <citation type="submission" date="2015-07" db="EMBL/GenBank/DDBJ databases">
        <authorList>
            <person name="Noorani M."/>
        </authorList>
    </citation>
    <scope>NUCLEOTIDE SEQUENCE [LARGE SCALE GENOMIC DNA]</scope>
    <source>
        <strain evidence="1 2">KCTC 42284</strain>
    </source>
</reference>
<dbReference type="PANTHER" id="PTHR35399:SF4">
    <property type="entry name" value="MEMBRANE PROTEIN"/>
    <property type="match status" value="1"/>
</dbReference>
<dbReference type="AlphaFoldDB" id="A0A0K0XUP4"/>
<organism evidence="1 2">
    <name type="scientific">Wenzhouxiangella marina</name>
    <dbReference type="NCBI Taxonomy" id="1579979"/>
    <lineage>
        <taxon>Bacteria</taxon>
        <taxon>Pseudomonadati</taxon>
        <taxon>Pseudomonadota</taxon>
        <taxon>Gammaproteobacteria</taxon>
        <taxon>Chromatiales</taxon>
        <taxon>Wenzhouxiangellaceae</taxon>
        <taxon>Wenzhouxiangella</taxon>
    </lineage>
</organism>
<dbReference type="PATRIC" id="fig|1579979.3.peg.1049"/>
<dbReference type="SUPFAM" id="SSF63829">
    <property type="entry name" value="Calcium-dependent phosphotriesterase"/>
    <property type="match status" value="1"/>
</dbReference>
<sequence length="451" mass="48864">MISRRRFIGSSAAAVGAAFIGYQRQVLGRAHAILPGWRDFGPVRPDPAGVFDLPAGFAYTVIARLGETMHDGLRRPGLPDGMAAFPGADGQVILICNHEVEHDESALGPFGPNGELADRIDASRVYDPGRRLACSGGTTTLVYDPSARRVTRSWMSLAGTENNCAGGPTPWGSWLSCEETVVRSDQQTYTRDHGWVFEVPASATEAVEPVPLTAMGRFNHEACAVDPATGIVYLTEDRSDGLFYRFIPNRPGELAAGGRLQALALKDRRRSDTRNWPENGASSIAVNEALAVEWIDLDRIDAPDDDLRHRGAARGAAVFARGEGLWWGDGEAYFACTNGGPDRYGQIFRYRPSDEQLSLFVQSSDHRLMKSCDNLTVSPWGDLLVCEDRDDHAGLVGVTPAGELYEFGRNAYSTSELCGVCFAPDGQTLFVNIQKDGLTLAIHGPFPTAGT</sequence>
<dbReference type="Proteomes" id="UP000066624">
    <property type="component" value="Chromosome"/>
</dbReference>
<dbReference type="InterPro" id="IPR006311">
    <property type="entry name" value="TAT_signal"/>
</dbReference>
<evidence type="ECO:0000313" key="1">
    <source>
        <dbReference type="EMBL" id="AKS41403.1"/>
    </source>
</evidence>
<name>A0A0K0XUP4_9GAMM</name>
<dbReference type="NCBIfam" id="TIGR01409">
    <property type="entry name" value="TAT_signal_seq"/>
    <property type="match status" value="1"/>
</dbReference>
<gene>
    <name evidence="1" type="ORF">WM2015_1026</name>
</gene>
<proteinExistence type="predicted"/>
<dbReference type="InterPro" id="IPR019546">
    <property type="entry name" value="TAT_signal_bac_arc"/>
</dbReference>
<dbReference type="PANTHER" id="PTHR35399">
    <property type="entry name" value="SLR8030 PROTEIN"/>
    <property type="match status" value="1"/>
</dbReference>
<protein>
    <submittedName>
        <fullName evidence="1">Phosphatase</fullName>
    </submittedName>
</protein>
<dbReference type="Pfam" id="PF05787">
    <property type="entry name" value="PhoX"/>
    <property type="match status" value="1"/>
</dbReference>
<evidence type="ECO:0000313" key="2">
    <source>
        <dbReference type="Proteomes" id="UP000066624"/>
    </source>
</evidence>